<dbReference type="AlphaFoldDB" id="A0A917NG90"/>
<evidence type="ECO:0000256" key="1">
    <source>
        <dbReference type="SAM" id="MobiDB-lite"/>
    </source>
</evidence>
<dbReference type="Pfam" id="PF18914">
    <property type="entry name" value="DUF5666"/>
    <property type="match status" value="1"/>
</dbReference>
<reference evidence="3" key="1">
    <citation type="journal article" date="2014" name="Int. J. Syst. Evol. Microbiol.">
        <title>Complete genome sequence of Corynebacterium casei LMG S-19264T (=DSM 44701T), isolated from a smear-ripened cheese.</title>
        <authorList>
            <consortium name="US DOE Joint Genome Institute (JGI-PGF)"/>
            <person name="Walter F."/>
            <person name="Albersmeier A."/>
            <person name="Kalinowski J."/>
            <person name="Ruckert C."/>
        </authorList>
    </citation>
    <scope>NUCLEOTIDE SEQUENCE</scope>
    <source>
        <strain evidence="3">CGMCC 1.3617</strain>
    </source>
</reference>
<dbReference type="InterPro" id="IPR043724">
    <property type="entry name" value="DUF5666"/>
</dbReference>
<evidence type="ECO:0000313" key="4">
    <source>
        <dbReference type="Proteomes" id="UP000661507"/>
    </source>
</evidence>
<protein>
    <recommendedName>
        <fullName evidence="2">DUF5666 domain-containing protein</fullName>
    </recommendedName>
</protein>
<feature type="compositionally biased region" description="Low complexity" evidence="1">
    <location>
        <begin position="368"/>
        <end position="379"/>
    </location>
</feature>
<feature type="domain" description="DUF5666" evidence="2">
    <location>
        <begin position="142"/>
        <end position="194"/>
    </location>
</feature>
<feature type="compositionally biased region" description="Gly residues" evidence="1">
    <location>
        <begin position="338"/>
        <end position="347"/>
    </location>
</feature>
<organism evidence="3 4">
    <name type="scientific">Neoroseomonas lacus</name>
    <dbReference type="NCBI Taxonomy" id="287609"/>
    <lineage>
        <taxon>Bacteria</taxon>
        <taxon>Pseudomonadati</taxon>
        <taxon>Pseudomonadota</taxon>
        <taxon>Alphaproteobacteria</taxon>
        <taxon>Acetobacterales</taxon>
        <taxon>Acetobacteraceae</taxon>
        <taxon>Neoroseomonas</taxon>
    </lineage>
</organism>
<comment type="caution">
    <text evidence="3">The sequence shown here is derived from an EMBL/GenBank/DDBJ whole genome shotgun (WGS) entry which is preliminary data.</text>
</comment>
<dbReference type="Proteomes" id="UP000661507">
    <property type="component" value="Unassembled WGS sequence"/>
</dbReference>
<keyword evidence="4" id="KW-1185">Reference proteome</keyword>
<proteinExistence type="predicted"/>
<name>A0A917NG90_9PROT</name>
<evidence type="ECO:0000259" key="2">
    <source>
        <dbReference type="Pfam" id="PF18914"/>
    </source>
</evidence>
<gene>
    <name evidence="3" type="ORF">GCM10011320_00970</name>
</gene>
<sequence>MGLAGLLLLGACAASVPPPMTTTAGLCRLGPDDGPPLADRGIGGTGAPIAIADRGIGGTGAPARIADRGIGGTGIVAVITGFASICLGGVEVALDPAVPVTLDGQPIAPSALRAGQLAVIDAAGSGMALAARSVELRQEVSGPVEAVGTDGRLRVAGQPVQLAATTLGERHPVVGQWLSVSGLRGPDGVVQATRLDRRAPGEVLVRGQATLRDGRLRIGGLDLQPNGPVEASGFATATGRYRAGALADARLQPDRLASDPAAAFPATTRRILVESYAVAVAGGVRLGAGPLLPGEAGLGAAAPRRAVVEFERQPGGGFRATGLRREGPGPALSMGADRSGGPGGMPGHAGQPAPVPGSGPIRDGGRGAAAPGSGRGALPMGRGNRPSRSGDAPSFPPLQPSGGGLSLPPGGAAPPPR</sequence>
<accession>A0A917NG90</accession>
<feature type="region of interest" description="Disordered" evidence="1">
    <location>
        <begin position="312"/>
        <end position="417"/>
    </location>
</feature>
<dbReference type="EMBL" id="BMKW01000001">
    <property type="protein sequence ID" value="GGI98023.1"/>
    <property type="molecule type" value="Genomic_DNA"/>
</dbReference>
<evidence type="ECO:0000313" key="3">
    <source>
        <dbReference type="EMBL" id="GGI98023.1"/>
    </source>
</evidence>
<reference evidence="3" key="2">
    <citation type="submission" date="2020-09" db="EMBL/GenBank/DDBJ databases">
        <authorList>
            <person name="Sun Q."/>
            <person name="Zhou Y."/>
        </authorList>
    </citation>
    <scope>NUCLEOTIDE SEQUENCE</scope>
    <source>
        <strain evidence="3">CGMCC 1.3617</strain>
    </source>
</reference>